<accession>A0ABT1I054</accession>
<evidence type="ECO:0000256" key="7">
    <source>
        <dbReference type="ARBA" id="ARBA00022840"/>
    </source>
</evidence>
<evidence type="ECO:0000256" key="9">
    <source>
        <dbReference type="SAM" id="MobiDB-lite"/>
    </source>
</evidence>
<dbReference type="InterPro" id="IPR025828">
    <property type="entry name" value="Put_sensor_dom"/>
</dbReference>
<keyword evidence="7" id="KW-0067">ATP-binding</keyword>
<evidence type="ECO:0000256" key="10">
    <source>
        <dbReference type="SAM" id="Phobius"/>
    </source>
</evidence>
<proteinExistence type="predicted"/>
<feature type="transmembrane region" description="Helical" evidence="10">
    <location>
        <begin position="150"/>
        <end position="178"/>
    </location>
</feature>
<evidence type="ECO:0000256" key="4">
    <source>
        <dbReference type="ARBA" id="ARBA00022679"/>
    </source>
</evidence>
<dbReference type="Pfam" id="PF02518">
    <property type="entry name" value="HATPase_c"/>
    <property type="match status" value="1"/>
</dbReference>
<organism evidence="14 15">
    <name type="scientific">Streptoalloteichus tenebrarius (strain ATCC 17920 / DSM 40477 / JCM 4838 / CBS 697.72 / NBRC 16177 / NCIMB 11028 / NRRL B-12390 / A12253. 1 / ISP 5477)</name>
    <name type="common">Streptomyces tenebrarius</name>
    <dbReference type="NCBI Taxonomy" id="1933"/>
    <lineage>
        <taxon>Bacteria</taxon>
        <taxon>Bacillati</taxon>
        <taxon>Actinomycetota</taxon>
        <taxon>Actinomycetes</taxon>
        <taxon>Pseudonocardiales</taxon>
        <taxon>Pseudonocardiaceae</taxon>
        <taxon>Streptoalloteichus</taxon>
    </lineage>
</organism>
<evidence type="ECO:0000256" key="8">
    <source>
        <dbReference type="ARBA" id="ARBA00023012"/>
    </source>
</evidence>
<evidence type="ECO:0000313" key="14">
    <source>
        <dbReference type="EMBL" id="MCP2261168.1"/>
    </source>
</evidence>
<feature type="domain" description="Histidine kinase/HSP90-like ATPase" evidence="11">
    <location>
        <begin position="370"/>
        <end position="476"/>
    </location>
</feature>
<dbReference type="RefSeq" id="WP_253672004.1">
    <property type="nucleotide sequence ID" value="NZ_JAMTCP010000037.1"/>
</dbReference>
<keyword evidence="10" id="KW-0472">Membrane</keyword>
<dbReference type="Proteomes" id="UP001205311">
    <property type="component" value="Unassembled WGS sequence"/>
</dbReference>
<dbReference type="Pfam" id="PF07730">
    <property type="entry name" value="HisKA_3"/>
    <property type="match status" value="1"/>
</dbReference>
<evidence type="ECO:0000259" key="11">
    <source>
        <dbReference type="Pfam" id="PF02518"/>
    </source>
</evidence>
<dbReference type="InterPro" id="IPR036890">
    <property type="entry name" value="HATPase_C_sf"/>
</dbReference>
<dbReference type="PANTHER" id="PTHR24421:SF10">
    <property type="entry name" value="NITRATE_NITRITE SENSOR PROTEIN NARQ"/>
    <property type="match status" value="1"/>
</dbReference>
<feature type="transmembrane region" description="Helical" evidence="10">
    <location>
        <begin position="198"/>
        <end position="218"/>
    </location>
</feature>
<comment type="catalytic activity">
    <reaction evidence="1">
        <text>ATP + protein L-histidine = ADP + protein N-phospho-L-histidine.</text>
        <dbReference type="EC" id="2.7.13.3"/>
    </reaction>
</comment>
<dbReference type="GO" id="GO:0016301">
    <property type="term" value="F:kinase activity"/>
    <property type="evidence" value="ECO:0007669"/>
    <property type="project" value="UniProtKB-KW"/>
</dbReference>
<keyword evidence="4" id="KW-0808">Transferase</keyword>
<evidence type="ECO:0000256" key="1">
    <source>
        <dbReference type="ARBA" id="ARBA00000085"/>
    </source>
</evidence>
<dbReference type="Gene3D" id="3.30.565.10">
    <property type="entry name" value="Histidine kinase-like ATPase, C-terminal domain"/>
    <property type="match status" value="1"/>
</dbReference>
<keyword evidence="15" id="KW-1185">Reference proteome</keyword>
<dbReference type="InterPro" id="IPR050482">
    <property type="entry name" value="Sensor_HK_TwoCompSys"/>
</dbReference>
<evidence type="ECO:0000256" key="3">
    <source>
        <dbReference type="ARBA" id="ARBA00022553"/>
    </source>
</evidence>
<name>A0ABT1I054_STRSD</name>
<keyword evidence="3" id="KW-0597">Phosphoprotein</keyword>
<keyword evidence="10" id="KW-0812">Transmembrane</keyword>
<feature type="domain" description="Putative sensor" evidence="13">
    <location>
        <begin position="53"/>
        <end position="234"/>
    </location>
</feature>
<evidence type="ECO:0000259" key="12">
    <source>
        <dbReference type="Pfam" id="PF07730"/>
    </source>
</evidence>
<dbReference type="SUPFAM" id="SSF55874">
    <property type="entry name" value="ATPase domain of HSP90 chaperone/DNA topoisomerase II/histidine kinase"/>
    <property type="match status" value="1"/>
</dbReference>
<evidence type="ECO:0000256" key="2">
    <source>
        <dbReference type="ARBA" id="ARBA00012438"/>
    </source>
</evidence>
<comment type="caution">
    <text evidence="14">The sequence shown here is derived from an EMBL/GenBank/DDBJ whole genome shotgun (WGS) entry which is preliminary data.</text>
</comment>
<feature type="compositionally biased region" description="Pro residues" evidence="9">
    <location>
        <begin position="10"/>
        <end position="31"/>
    </location>
</feature>
<evidence type="ECO:0000259" key="13">
    <source>
        <dbReference type="Pfam" id="PF13796"/>
    </source>
</evidence>
<dbReference type="PANTHER" id="PTHR24421">
    <property type="entry name" value="NITRATE/NITRITE SENSOR PROTEIN NARX-RELATED"/>
    <property type="match status" value="1"/>
</dbReference>
<gene>
    <name evidence="14" type="ORF">LX15_004889</name>
</gene>
<keyword evidence="6 14" id="KW-0418">Kinase</keyword>
<protein>
    <recommendedName>
        <fullName evidence="2">histidine kinase</fullName>
        <ecNumber evidence="2">2.7.13.3</ecNumber>
    </recommendedName>
</protein>
<dbReference type="EC" id="2.7.13.3" evidence="2"/>
<feature type="transmembrane region" description="Helical" evidence="10">
    <location>
        <begin position="51"/>
        <end position="70"/>
    </location>
</feature>
<evidence type="ECO:0000313" key="15">
    <source>
        <dbReference type="Proteomes" id="UP001205311"/>
    </source>
</evidence>
<evidence type="ECO:0000256" key="5">
    <source>
        <dbReference type="ARBA" id="ARBA00022741"/>
    </source>
</evidence>
<dbReference type="EMBL" id="JAMTCP010000037">
    <property type="protein sequence ID" value="MCP2261168.1"/>
    <property type="molecule type" value="Genomic_DNA"/>
</dbReference>
<keyword evidence="5" id="KW-0547">Nucleotide-binding</keyword>
<keyword evidence="10" id="KW-1133">Transmembrane helix</keyword>
<dbReference type="Pfam" id="PF13796">
    <property type="entry name" value="Sensor"/>
    <property type="match status" value="1"/>
</dbReference>
<sequence length="478" mass="49762">MSAALTAPSAPSPPGSARPPGPPGPPGPPSGGTPVGPRPRASRRLRAAAEFLYLLVGVPLGALGFGYAVLTLLLSVITGITSLGMPLLSASVRGARRLGGLHRGLARGLLGLTVSPPRPLPRGHGFLSWTAAGIRDAAGWRAMAYLVLKLPVAVVTFAAAGAFWGYGLFFTSHLGWWWLVPDGQRMAVPNFDWEIDTWGRALVLAAVGLVLLLAAPWVTRGVLVLDRVPLRGLLGPTTLSERVRDLEEARSHAVEDAAAKLRRIERDLHDGTQARLVALAMKLGMAKESLDAEDGRADLDQARLLVDHAHRGLKETLAELRDLVRGIHPAVLDSGLEPALATLAGDCAVPVRLRVSVPDRPSAAIETIAYFCVAELLTNVVKHSRARLATVDVEQRGGVLRVRVADDGVGGAVVGSVVVGGAVVGGADPHTVGVTGGDGTGSGLAGLTDRVRTVDGRIEVDSPPGGPTVVTVELPSHT</sequence>
<dbReference type="Gene3D" id="1.20.5.1930">
    <property type="match status" value="1"/>
</dbReference>
<feature type="domain" description="Signal transduction histidine kinase subgroup 3 dimerisation and phosphoacceptor" evidence="12">
    <location>
        <begin position="262"/>
        <end position="332"/>
    </location>
</feature>
<dbReference type="InterPro" id="IPR003594">
    <property type="entry name" value="HATPase_dom"/>
</dbReference>
<evidence type="ECO:0000256" key="6">
    <source>
        <dbReference type="ARBA" id="ARBA00022777"/>
    </source>
</evidence>
<feature type="region of interest" description="Disordered" evidence="9">
    <location>
        <begin position="1"/>
        <end position="41"/>
    </location>
</feature>
<reference evidence="14 15" key="1">
    <citation type="submission" date="2022-06" db="EMBL/GenBank/DDBJ databases">
        <title>Genomic Encyclopedia of Archaeal and Bacterial Type Strains, Phase II (KMG-II): from individual species to whole genera.</title>
        <authorList>
            <person name="Goeker M."/>
        </authorList>
    </citation>
    <scope>NUCLEOTIDE SEQUENCE [LARGE SCALE GENOMIC DNA]</scope>
    <source>
        <strain evidence="14 15">DSM 40477</strain>
    </source>
</reference>
<dbReference type="InterPro" id="IPR011712">
    <property type="entry name" value="Sig_transdc_His_kin_sub3_dim/P"/>
</dbReference>
<keyword evidence="8" id="KW-0902">Two-component regulatory system</keyword>